<evidence type="ECO:0000313" key="3">
    <source>
        <dbReference type="Proteomes" id="UP001565368"/>
    </source>
</evidence>
<comment type="caution">
    <text evidence="2">The sequence shown here is derived from an EMBL/GenBank/DDBJ whole genome shotgun (WGS) entry which is preliminary data.</text>
</comment>
<sequence length="190" mass="20376">MTNSKRQRSSASRKRASTSTQQPSTSRQQPSASTQQPSASTQRSGTGTQAPSTSTQPPTATPTPAPPPVPGTYPAAVRRINASYAQPLAGAERQLESMHKHAAHRIADLAEAEHGMALARDRVYAAERRLRDAQDLVVGAEERLAGIRELQRVELEYVAKAHGAVVPKGEVPAEEVTQAGEGVVDRRRTI</sequence>
<dbReference type="Proteomes" id="UP001565368">
    <property type="component" value="Unassembled WGS sequence"/>
</dbReference>
<gene>
    <name evidence="2" type="ORF">Q8F55_001551</name>
</gene>
<organism evidence="2 3">
    <name type="scientific">Vanrija albida</name>
    <dbReference type="NCBI Taxonomy" id="181172"/>
    <lineage>
        <taxon>Eukaryota</taxon>
        <taxon>Fungi</taxon>
        <taxon>Dikarya</taxon>
        <taxon>Basidiomycota</taxon>
        <taxon>Agaricomycotina</taxon>
        <taxon>Tremellomycetes</taxon>
        <taxon>Trichosporonales</taxon>
        <taxon>Trichosporonaceae</taxon>
        <taxon>Vanrija</taxon>
    </lineage>
</organism>
<dbReference type="RefSeq" id="XP_069213713.1">
    <property type="nucleotide sequence ID" value="XM_069350169.1"/>
</dbReference>
<dbReference type="EMBL" id="JBBXJM010000001">
    <property type="protein sequence ID" value="KAL1413769.1"/>
    <property type="molecule type" value="Genomic_DNA"/>
</dbReference>
<name>A0ABR3QGE0_9TREE</name>
<feature type="region of interest" description="Disordered" evidence="1">
    <location>
        <begin position="1"/>
        <end position="74"/>
    </location>
</feature>
<dbReference type="GeneID" id="95982594"/>
<proteinExistence type="predicted"/>
<feature type="compositionally biased region" description="Low complexity" evidence="1">
    <location>
        <begin position="17"/>
        <end position="58"/>
    </location>
</feature>
<evidence type="ECO:0000256" key="1">
    <source>
        <dbReference type="SAM" id="MobiDB-lite"/>
    </source>
</evidence>
<evidence type="ECO:0000313" key="2">
    <source>
        <dbReference type="EMBL" id="KAL1413769.1"/>
    </source>
</evidence>
<accession>A0ABR3QGE0</accession>
<evidence type="ECO:0008006" key="4">
    <source>
        <dbReference type="Google" id="ProtNLM"/>
    </source>
</evidence>
<reference evidence="2 3" key="1">
    <citation type="submission" date="2023-08" db="EMBL/GenBank/DDBJ databases">
        <title>Annotated Genome Sequence of Vanrija albida AlHP1.</title>
        <authorList>
            <person name="Herzog R."/>
        </authorList>
    </citation>
    <scope>NUCLEOTIDE SEQUENCE [LARGE SCALE GENOMIC DNA]</scope>
    <source>
        <strain evidence="2 3">AlHP1</strain>
    </source>
</reference>
<protein>
    <recommendedName>
        <fullName evidence="4">Biogenesis of lysosome-related organelles complex 1 subunit 1</fullName>
    </recommendedName>
</protein>
<keyword evidence="3" id="KW-1185">Reference proteome</keyword>
<feature type="compositionally biased region" description="Basic residues" evidence="1">
    <location>
        <begin position="1"/>
        <end position="16"/>
    </location>
</feature>
<feature type="compositionally biased region" description="Pro residues" evidence="1">
    <location>
        <begin position="59"/>
        <end position="71"/>
    </location>
</feature>